<dbReference type="RefSeq" id="WP_275226963.1">
    <property type="nucleotide sequence ID" value="NZ_JARESE010000010.1"/>
</dbReference>
<dbReference type="EMBL" id="JARESE010000010">
    <property type="protein sequence ID" value="MDE8650884.1"/>
    <property type="molecule type" value="Genomic_DNA"/>
</dbReference>
<dbReference type="Pfam" id="PF14246">
    <property type="entry name" value="TetR_C_7"/>
    <property type="match status" value="1"/>
</dbReference>
<keyword evidence="1 2" id="KW-0238">DNA-binding</keyword>
<dbReference type="PRINTS" id="PR00455">
    <property type="entry name" value="HTHTETR"/>
</dbReference>
<dbReference type="InterPro" id="IPR009057">
    <property type="entry name" value="Homeodomain-like_sf"/>
</dbReference>
<dbReference type="Gene3D" id="1.10.357.10">
    <property type="entry name" value="Tetracycline Repressor, domain 2"/>
    <property type="match status" value="1"/>
</dbReference>
<evidence type="ECO:0000256" key="3">
    <source>
        <dbReference type="SAM" id="MobiDB-lite"/>
    </source>
</evidence>
<dbReference type="PROSITE" id="PS50977">
    <property type="entry name" value="HTH_TETR_2"/>
    <property type="match status" value="1"/>
</dbReference>
<feature type="domain" description="HTH tetR-type" evidence="4">
    <location>
        <begin position="26"/>
        <end position="86"/>
    </location>
</feature>
<evidence type="ECO:0000256" key="2">
    <source>
        <dbReference type="PROSITE-ProRule" id="PRU00335"/>
    </source>
</evidence>
<evidence type="ECO:0000313" key="5">
    <source>
        <dbReference type="EMBL" id="MDE8650884.1"/>
    </source>
</evidence>
<evidence type="ECO:0000256" key="1">
    <source>
        <dbReference type="ARBA" id="ARBA00023125"/>
    </source>
</evidence>
<feature type="region of interest" description="Disordered" evidence="3">
    <location>
        <begin position="222"/>
        <end position="248"/>
    </location>
</feature>
<feature type="compositionally biased region" description="Basic and acidic residues" evidence="3">
    <location>
        <begin position="1"/>
        <end position="13"/>
    </location>
</feature>
<dbReference type="SUPFAM" id="SSF46689">
    <property type="entry name" value="Homeodomain-like"/>
    <property type="match status" value="1"/>
</dbReference>
<feature type="DNA-binding region" description="H-T-H motif" evidence="2">
    <location>
        <begin position="49"/>
        <end position="68"/>
    </location>
</feature>
<accession>A0ABT5WLG7</accession>
<gene>
    <name evidence="5" type="ORF">PYV00_04015</name>
</gene>
<protein>
    <submittedName>
        <fullName evidence="5">TetR/AcrR family transcriptional regulator</fullName>
    </submittedName>
</protein>
<comment type="caution">
    <text evidence="5">The sequence shown here is derived from an EMBL/GenBank/DDBJ whole genome shotgun (WGS) entry which is preliminary data.</text>
</comment>
<keyword evidence="6" id="KW-1185">Reference proteome</keyword>
<proteinExistence type="predicted"/>
<dbReference type="PANTHER" id="PTHR30055:SF146">
    <property type="entry name" value="HTH-TYPE TRANSCRIPTIONAL DUAL REGULATOR CECR"/>
    <property type="match status" value="1"/>
</dbReference>
<dbReference type="InterPro" id="IPR050109">
    <property type="entry name" value="HTH-type_TetR-like_transc_reg"/>
</dbReference>
<feature type="compositionally biased region" description="Pro residues" evidence="3">
    <location>
        <begin position="227"/>
        <end position="237"/>
    </location>
</feature>
<dbReference type="Proteomes" id="UP001216253">
    <property type="component" value="Unassembled WGS sequence"/>
</dbReference>
<evidence type="ECO:0000259" key="4">
    <source>
        <dbReference type="PROSITE" id="PS50977"/>
    </source>
</evidence>
<evidence type="ECO:0000313" key="6">
    <source>
        <dbReference type="Proteomes" id="UP001216253"/>
    </source>
</evidence>
<dbReference type="InterPro" id="IPR039536">
    <property type="entry name" value="TetR_C_Proteobacteria"/>
</dbReference>
<dbReference type="Pfam" id="PF00440">
    <property type="entry name" value="TetR_N"/>
    <property type="match status" value="1"/>
</dbReference>
<dbReference type="InterPro" id="IPR001647">
    <property type="entry name" value="HTH_TetR"/>
</dbReference>
<dbReference type="PANTHER" id="PTHR30055">
    <property type="entry name" value="HTH-TYPE TRANSCRIPTIONAL REGULATOR RUTR"/>
    <property type="match status" value="1"/>
</dbReference>
<organism evidence="5 6">
    <name type="scientific">Novosphingobium album</name>
    <name type="common">ex Liu et al. 2023</name>
    <dbReference type="NCBI Taxonomy" id="3031130"/>
    <lineage>
        <taxon>Bacteria</taxon>
        <taxon>Pseudomonadati</taxon>
        <taxon>Pseudomonadota</taxon>
        <taxon>Alphaproteobacteria</taxon>
        <taxon>Sphingomonadales</taxon>
        <taxon>Sphingomonadaceae</taxon>
        <taxon>Novosphingobium</taxon>
    </lineage>
</organism>
<reference evidence="5 6" key="1">
    <citation type="submission" date="2023-03" db="EMBL/GenBank/DDBJ databases">
        <title>NovoSphingobium album sp. nov. isolated from polycyclic aromatic hydrocarbons- and heavy-metal polluted soil.</title>
        <authorList>
            <person name="Liu Z."/>
            <person name="Wang K."/>
        </authorList>
    </citation>
    <scope>NUCLEOTIDE SEQUENCE [LARGE SCALE GENOMIC DNA]</scope>
    <source>
        <strain evidence="5 6">H3SJ31-1</strain>
    </source>
</reference>
<sequence>MKTHPIREAESEGRPVAAARRPGRPSLSNVDLLDKAFELFQQHGFEGTSIDAITAATGMAKRTIYARYGDKDSLFKAALQRAIEEWLVPVERLRAAETDDLEETLLRIGRMLVANIMNPAGLRLLRITNAESSRRPEIGVFTYNQGTKQTIAYLADLFRRRIGPATVPIDEWKEAAIAFLNSVVSGPSTKTAWGLTFDQATIDKLIVSYVRLFMYGLVPRQGEPAHDPPAPPPPAGPDDPESAESASLIEENRRLRKLLVEAMLANASLRERGENP</sequence>
<feature type="region of interest" description="Disordered" evidence="3">
    <location>
        <begin position="1"/>
        <end position="23"/>
    </location>
</feature>
<name>A0ABT5WLG7_9SPHN</name>